<evidence type="ECO:0000313" key="2">
    <source>
        <dbReference type="EMBL" id="RLW04361.1"/>
    </source>
</evidence>
<gene>
    <name evidence="2" type="ORF">DV515_00005905</name>
</gene>
<dbReference type="Gene3D" id="3.30.420.10">
    <property type="entry name" value="Ribonuclease H-like superfamily/Ribonuclease H"/>
    <property type="match status" value="1"/>
</dbReference>
<dbReference type="SUPFAM" id="SSF53098">
    <property type="entry name" value="Ribonuclease H-like"/>
    <property type="match status" value="1"/>
</dbReference>
<feature type="domain" description="RNase H type-1" evidence="1">
    <location>
        <begin position="52"/>
        <end position="125"/>
    </location>
</feature>
<protein>
    <recommendedName>
        <fullName evidence="1">RNase H type-1 domain-containing protein</fullName>
    </recommendedName>
</protein>
<keyword evidence="3" id="KW-1185">Reference proteome</keyword>
<dbReference type="EMBL" id="QUSF01000013">
    <property type="protein sequence ID" value="RLW04361.1"/>
    <property type="molecule type" value="Genomic_DNA"/>
</dbReference>
<dbReference type="InterPro" id="IPR002156">
    <property type="entry name" value="RNaseH_domain"/>
</dbReference>
<evidence type="ECO:0000259" key="1">
    <source>
        <dbReference type="PROSITE" id="PS50879"/>
    </source>
</evidence>
<dbReference type="GO" id="GO:0003676">
    <property type="term" value="F:nucleic acid binding"/>
    <property type="evidence" value="ECO:0007669"/>
    <property type="project" value="InterPro"/>
</dbReference>
<dbReference type="InterPro" id="IPR012337">
    <property type="entry name" value="RNaseH-like_sf"/>
</dbReference>
<dbReference type="OrthoDB" id="9212406at2759"/>
<proteinExistence type="predicted"/>
<accession>A0A3L8SMA3</accession>
<dbReference type="GO" id="GO:0004523">
    <property type="term" value="F:RNA-DNA hybrid ribonuclease activity"/>
    <property type="evidence" value="ECO:0007669"/>
    <property type="project" value="InterPro"/>
</dbReference>
<name>A0A3L8SMA3_CHLGU</name>
<dbReference type="PROSITE" id="PS50879">
    <property type="entry name" value="RNASE_H_1"/>
    <property type="match status" value="1"/>
</dbReference>
<dbReference type="Pfam" id="PF00075">
    <property type="entry name" value="RNase_H"/>
    <property type="match status" value="1"/>
</dbReference>
<evidence type="ECO:0000313" key="3">
    <source>
        <dbReference type="Proteomes" id="UP000276834"/>
    </source>
</evidence>
<organism evidence="2 3">
    <name type="scientific">Chloebia gouldiae</name>
    <name type="common">Gouldian finch</name>
    <name type="synonym">Erythrura gouldiae</name>
    <dbReference type="NCBI Taxonomy" id="44316"/>
    <lineage>
        <taxon>Eukaryota</taxon>
        <taxon>Metazoa</taxon>
        <taxon>Chordata</taxon>
        <taxon>Craniata</taxon>
        <taxon>Vertebrata</taxon>
        <taxon>Euteleostomi</taxon>
        <taxon>Archelosauria</taxon>
        <taxon>Archosauria</taxon>
        <taxon>Dinosauria</taxon>
        <taxon>Saurischia</taxon>
        <taxon>Theropoda</taxon>
        <taxon>Coelurosauria</taxon>
        <taxon>Aves</taxon>
        <taxon>Neognathae</taxon>
        <taxon>Neoaves</taxon>
        <taxon>Telluraves</taxon>
        <taxon>Australaves</taxon>
        <taxon>Passeriformes</taxon>
        <taxon>Passeroidea</taxon>
        <taxon>Passeridae</taxon>
        <taxon>Chloebia</taxon>
    </lineage>
</organism>
<dbReference type="AlphaFoldDB" id="A0A3L8SMA3"/>
<comment type="caution">
    <text evidence="2">The sequence shown here is derived from an EMBL/GenBank/DDBJ whole genome shotgun (WGS) entry which is preliminary data.</text>
</comment>
<reference evidence="2 3" key="1">
    <citation type="journal article" date="2018" name="Proc. R. Soc. B">
        <title>A non-coding region near Follistatin controls head colour polymorphism in the Gouldian finch.</title>
        <authorList>
            <person name="Toomey M.B."/>
            <person name="Marques C.I."/>
            <person name="Andrade P."/>
            <person name="Araujo P.M."/>
            <person name="Sabatino S."/>
            <person name="Gazda M.A."/>
            <person name="Afonso S."/>
            <person name="Lopes R.J."/>
            <person name="Corbo J.C."/>
            <person name="Carneiro M."/>
        </authorList>
    </citation>
    <scope>NUCLEOTIDE SEQUENCE [LARGE SCALE GENOMIC DNA]</scope>
    <source>
        <strain evidence="2">Red01</strain>
        <tissue evidence="2">Muscle</tissue>
    </source>
</reference>
<dbReference type="Proteomes" id="UP000276834">
    <property type="component" value="Unassembled WGS sequence"/>
</dbReference>
<dbReference type="InterPro" id="IPR036397">
    <property type="entry name" value="RNaseH_sf"/>
</dbReference>
<sequence length="125" mass="13719">MVEQDDVEIVVTIIVNPASFLSGNQGEPVEHDCLETIEAIYSSHPDLTDTPLENAEVWFTDGSSYVISGKRHAGYAIITCKEVLESRPLPTNTSAQKAKIVALTQALELAGERTKHTQIQSMHLE</sequence>